<accession>A0A9D1A6T3</accession>
<dbReference type="NCBIfam" id="TIGR01771">
    <property type="entry name" value="L-LDH-NAD"/>
    <property type="match status" value="1"/>
</dbReference>
<comment type="caution">
    <text evidence="7">Lacks conserved residue(s) required for the propagation of feature annotation.</text>
</comment>
<feature type="domain" description="Lactate/malate dehydrogenase C-terminal" evidence="12">
    <location>
        <begin position="144"/>
        <end position="316"/>
    </location>
</feature>
<feature type="binding site" evidence="7 10">
    <location>
        <begin position="117"/>
        <end position="119"/>
    </location>
    <ligand>
        <name>NAD(+)</name>
        <dbReference type="ChEBI" id="CHEBI:57540"/>
    </ligand>
</feature>
<dbReference type="Gene3D" id="3.40.50.720">
    <property type="entry name" value="NAD(P)-binding Rossmann-like Domain"/>
    <property type="match status" value="1"/>
</dbReference>
<comment type="similarity">
    <text evidence="2 7">Belongs to the LDH/MDH superfamily. LDH family.</text>
</comment>
<dbReference type="SUPFAM" id="SSF56327">
    <property type="entry name" value="LDH C-terminal domain-like"/>
    <property type="match status" value="1"/>
</dbReference>
<dbReference type="SUPFAM" id="SSF51735">
    <property type="entry name" value="NAD(P)-binding Rossmann-fold domains"/>
    <property type="match status" value="1"/>
</dbReference>
<feature type="binding site" evidence="10">
    <location>
        <begin position="9"/>
        <end position="14"/>
    </location>
    <ligand>
        <name>NAD(+)</name>
        <dbReference type="ChEBI" id="CHEBI:57540"/>
    </ligand>
</feature>
<dbReference type="HAMAP" id="MF_00488">
    <property type="entry name" value="Lactate_dehydrog"/>
    <property type="match status" value="1"/>
</dbReference>
<comment type="pathway">
    <text evidence="1 7">Fermentation; pyruvate fermentation to lactate; (S)-lactate from pyruvate: step 1/1.</text>
</comment>
<feature type="binding site" evidence="9">
    <location>
        <position position="119"/>
    </location>
    <ligand>
        <name>substrate</name>
    </ligand>
</feature>
<dbReference type="FunFam" id="3.40.50.720:FF:000018">
    <property type="entry name" value="Malate dehydrogenase"/>
    <property type="match status" value="1"/>
</dbReference>
<feature type="binding site" evidence="7">
    <location>
        <position position="142"/>
    </location>
    <ligand>
        <name>NAD(+)</name>
        <dbReference type="ChEBI" id="CHEBI:57540"/>
    </ligand>
</feature>
<feature type="active site" description="Proton acceptor" evidence="7 8">
    <location>
        <position position="174"/>
    </location>
</feature>
<dbReference type="InterPro" id="IPR022383">
    <property type="entry name" value="Lactate/malate_DH_C"/>
</dbReference>
<feature type="binding site" evidence="7">
    <location>
        <begin position="147"/>
        <end position="150"/>
    </location>
    <ligand>
        <name>substrate</name>
    </ligand>
</feature>
<feature type="binding site" evidence="7">
    <location>
        <position position="235"/>
    </location>
    <ligand>
        <name>substrate</name>
    </ligand>
</feature>
<dbReference type="AlphaFoldDB" id="A0A9D1A6T3"/>
<feature type="binding site" evidence="9">
    <location>
        <position position="81"/>
    </location>
    <ligand>
        <name>substrate</name>
    </ligand>
</feature>
<feature type="binding site" evidence="7">
    <location>
        <begin position="119"/>
        <end position="122"/>
    </location>
    <ligand>
        <name>substrate</name>
    </ligand>
</feature>
<reference evidence="13" key="1">
    <citation type="submission" date="2020-10" db="EMBL/GenBank/DDBJ databases">
        <authorList>
            <person name="Gilroy R."/>
        </authorList>
    </citation>
    <scope>NUCLEOTIDE SEQUENCE</scope>
    <source>
        <strain evidence="13">ChiHjej9B8-7071</strain>
    </source>
</reference>
<name>A0A9D1A6T3_9FIRM</name>
<evidence type="ECO:0000256" key="10">
    <source>
        <dbReference type="PIRSR" id="PIRSR000102-3"/>
    </source>
</evidence>
<dbReference type="NCBIfam" id="NF000824">
    <property type="entry name" value="PRK00066.1"/>
    <property type="match status" value="1"/>
</dbReference>
<gene>
    <name evidence="7" type="primary">ldh</name>
    <name evidence="13" type="ORF">IAA70_01120</name>
</gene>
<dbReference type="Proteomes" id="UP000824258">
    <property type="component" value="Unassembled WGS sequence"/>
</dbReference>
<evidence type="ECO:0000259" key="12">
    <source>
        <dbReference type="Pfam" id="PF02866"/>
    </source>
</evidence>
<evidence type="ECO:0000256" key="8">
    <source>
        <dbReference type="PIRSR" id="PIRSR000102-1"/>
    </source>
</evidence>
<comment type="function">
    <text evidence="7">Catalyzes the conversion of lactate to pyruvate.</text>
</comment>
<evidence type="ECO:0000256" key="3">
    <source>
        <dbReference type="ARBA" id="ARBA00012967"/>
    </source>
</evidence>
<organism evidence="13 14">
    <name type="scientific">Candidatus Avoscillospira stercoripullorum</name>
    <dbReference type="NCBI Taxonomy" id="2840709"/>
    <lineage>
        <taxon>Bacteria</taxon>
        <taxon>Bacillati</taxon>
        <taxon>Bacillota</taxon>
        <taxon>Clostridia</taxon>
        <taxon>Eubacteriales</taxon>
        <taxon>Oscillospiraceae</taxon>
        <taxon>Oscillospiraceae incertae sedis</taxon>
        <taxon>Candidatus Avoscillospira</taxon>
    </lineage>
</organism>
<evidence type="ECO:0000256" key="1">
    <source>
        <dbReference type="ARBA" id="ARBA00004843"/>
    </source>
</evidence>
<evidence type="ECO:0000256" key="6">
    <source>
        <dbReference type="ARBA" id="ARBA00049258"/>
    </source>
</evidence>
<keyword evidence="5 7" id="KW-0520">NAD</keyword>
<feature type="binding site" evidence="7">
    <location>
        <begin position="78"/>
        <end position="79"/>
    </location>
    <ligand>
        <name>NAD(+)</name>
        <dbReference type="ChEBI" id="CHEBI:57540"/>
    </ligand>
</feature>
<evidence type="ECO:0000256" key="7">
    <source>
        <dbReference type="HAMAP-Rule" id="MF_00488"/>
    </source>
</evidence>
<keyword evidence="4 7" id="KW-0560">Oxidoreductase</keyword>
<dbReference type="PIRSF" id="PIRSF000102">
    <property type="entry name" value="Lac_mal_DH"/>
    <property type="match status" value="1"/>
</dbReference>
<feature type="binding site" evidence="7 9">
    <location>
        <position position="87"/>
    </location>
    <ligand>
        <name>substrate</name>
    </ligand>
</feature>
<dbReference type="InterPro" id="IPR036291">
    <property type="entry name" value="NAD(P)-bd_dom_sf"/>
</dbReference>
<reference evidence="13" key="2">
    <citation type="journal article" date="2021" name="PeerJ">
        <title>Extensive microbial diversity within the chicken gut microbiome revealed by metagenomics and culture.</title>
        <authorList>
            <person name="Gilroy R."/>
            <person name="Ravi A."/>
            <person name="Getino M."/>
            <person name="Pursley I."/>
            <person name="Horton D.L."/>
            <person name="Alikhan N.F."/>
            <person name="Baker D."/>
            <person name="Gharbi K."/>
            <person name="Hall N."/>
            <person name="Watson M."/>
            <person name="Adriaenssens E.M."/>
            <person name="Foster-Nyarko E."/>
            <person name="Jarju S."/>
            <person name="Secka A."/>
            <person name="Antonio M."/>
            <person name="Oren A."/>
            <person name="Chaudhuri R.R."/>
            <person name="La Ragione R."/>
            <person name="Hildebrand F."/>
            <person name="Pallen M.J."/>
        </authorList>
    </citation>
    <scope>NUCLEOTIDE SEQUENCE</scope>
    <source>
        <strain evidence="13">ChiHjej9B8-7071</strain>
    </source>
</reference>
<comment type="subunit">
    <text evidence="7">Homotetramer.</text>
</comment>
<dbReference type="Pfam" id="PF00056">
    <property type="entry name" value="Ldh_1_N"/>
    <property type="match status" value="1"/>
</dbReference>
<dbReference type="InterPro" id="IPR001557">
    <property type="entry name" value="L-lactate/malate_DH"/>
</dbReference>
<evidence type="ECO:0000256" key="5">
    <source>
        <dbReference type="ARBA" id="ARBA00023027"/>
    </source>
</evidence>
<dbReference type="GO" id="GO:0005737">
    <property type="term" value="C:cytoplasm"/>
    <property type="evidence" value="ECO:0007669"/>
    <property type="project" value="UniProtKB-SubCell"/>
</dbReference>
<sequence length="319" mass="34405">MMSKITVIGAGSVGAAIANDLTIQGIASEIVLIDINTQKARGEALDIYQGAHFGTPTIVRAGDYEDAADSDVVIITSGLPRKPGQTRLELAQSNVNIIKQIAPQVVPHAPKALYIIVSNPVDVLTYVFHKISGLPENQIIGSGTILDTSRLQAQLAKQFRVSPKNVHAHVFGEHGDSSFVPWSLANISNNHVDYYATHSPDMDCIDWTCDQAARDKAEEYVRTSGAQVIKDKGATFFAVAMSVCHICKCIFSGAGTALTVSTMMHGEYGIDDVCLSVLTIVDRNGVRGKILSKLTEEEEAKLRNSADKLKSVLQQITLD</sequence>
<dbReference type="Pfam" id="PF02866">
    <property type="entry name" value="Ldh_1_C"/>
    <property type="match status" value="1"/>
</dbReference>
<evidence type="ECO:0000313" key="14">
    <source>
        <dbReference type="Proteomes" id="UP000824258"/>
    </source>
</evidence>
<dbReference type="PANTHER" id="PTHR43128:SF16">
    <property type="entry name" value="L-LACTATE DEHYDROGENASE"/>
    <property type="match status" value="1"/>
</dbReference>
<dbReference type="Gene3D" id="3.90.110.10">
    <property type="entry name" value="Lactate dehydrogenase/glycoside hydrolase, family 4, C-terminal"/>
    <property type="match status" value="1"/>
</dbReference>
<dbReference type="InterPro" id="IPR015955">
    <property type="entry name" value="Lactate_DH/Glyco_Ohase_4_C"/>
</dbReference>
<evidence type="ECO:0000313" key="13">
    <source>
        <dbReference type="EMBL" id="HIR08983.1"/>
    </source>
</evidence>
<dbReference type="GO" id="GO:0006096">
    <property type="term" value="P:glycolytic process"/>
    <property type="evidence" value="ECO:0007669"/>
    <property type="project" value="UniProtKB-UniRule"/>
</dbReference>
<feature type="binding site" evidence="7">
    <location>
        <position position="64"/>
    </location>
    <ligand>
        <name>NAD(+)</name>
        <dbReference type="ChEBI" id="CHEBI:57540"/>
    </ligand>
</feature>
<feature type="binding site" evidence="10">
    <location>
        <position position="94"/>
    </location>
    <ligand>
        <name>NAD(+)</name>
        <dbReference type="ChEBI" id="CHEBI:57540"/>
    </ligand>
</feature>
<feature type="domain" description="Lactate/malate dehydrogenase N-terminal" evidence="11">
    <location>
        <begin position="4"/>
        <end position="141"/>
    </location>
</feature>
<feature type="binding site" evidence="7">
    <location>
        <position position="39"/>
    </location>
    <ligand>
        <name>NAD(+)</name>
        <dbReference type="ChEBI" id="CHEBI:57540"/>
    </ligand>
</feature>
<dbReference type="InterPro" id="IPR011304">
    <property type="entry name" value="L-lactate_DH"/>
</dbReference>
<dbReference type="GO" id="GO:0006089">
    <property type="term" value="P:lactate metabolic process"/>
    <property type="evidence" value="ECO:0007669"/>
    <property type="project" value="TreeGrafter"/>
</dbReference>
<evidence type="ECO:0000259" key="11">
    <source>
        <dbReference type="Pfam" id="PF00056"/>
    </source>
</evidence>
<dbReference type="EMBL" id="DVGD01000034">
    <property type="protein sequence ID" value="HIR08983.1"/>
    <property type="molecule type" value="Genomic_DNA"/>
</dbReference>
<feature type="binding site" evidence="7 10">
    <location>
        <position position="34"/>
    </location>
    <ligand>
        <name>NAD(+)</name>
        <dbReference type="ChEBI" id="CHEBI:57540"/>
    </ligand>
</feature>
<proteinExistence type="inferred from homology"/>
<protein>
    <recommendedName>
        <fullName evidence="3 7">L-lactate dehydrogenase</fullName>
        <shortName evidence="7">L-LDH</shortName>
        <ecNumber evidence="3 7">1.1.1.27</ecNumber>
    </recommendedName>
</protein>
<feature type="binding site" evidence="7">
    <location>
        <position position="13"/>
    </location>
    <ligand>
        <name>NAD(+)</name>
        <dbReference type="ChEBI" id="CHEBI:57540"/>
    </ligand>
</feature>
<dbReference type="PANTHER" id="PTHR43128">
    <property type="entry name" value="L-2-HYDROXYCARBOXYLATE DEHYDROGENASE (NAD(P)(+))"/>
    <property type="match status" value="1"/>
</dbReference>
<dbReference type="GO" id="GO:0004459">
    <property type="term" value="F:L-lactate dehydrogenase (NAD+) activity"/>
    <property type="evidence" value="ECO:0007669"/>
    <property type="project" value="UniProtKB-UniRule"/>
</dbReference>
<comment type="caution">
    <text evidence="13">The sequence shown here is derived from an EMBL/GenBank/DDBJ whole genome shotgun (WGS) entry which is preliminary data.</text>
</comment>
<comment type="subcellular location">
    <subcellularLocation>
        <location evidence="7">Cytoplasm</location>
    </subcellularLocation>
</comment>
<feature type="binding site" evidence="9">
    <location>
        <position position="150"/>
    </location>
    <ligand>
        <name>substrate</name>
    </ligand>
</feature>
<dbReference type="PRINTS" id="PR00086">
    <property type="entry name" value="LLDHDRGNASE"/>
</dbReference>
<evidence type="ECO:0000256" key="2">
    <source>
        <dbReference type="ARBA" id="ARBA00006054"/>
    </source>
</evidence>
<evidence type="ECO:0000256" key="9">
    <source>
        <dbReference type="PIRSR" id="PIRSR000102-2"/>
    </source>
</evidence>
<dbReference type="EC" id="1.1.1.27" evidence="3 7"/>
<dbReference type="InterPro" id="IPR001236">
    <property type="entry name" value="Lactate/malate_DH_N"/>
</dbReference>
<comment type="catalytic activity">
    <reaction evidence="6 7">
        <text>(S)-lactate + NAD(+) = pyruvate + NADH + H(+)</text>
        <dbReference type="Rhea" id="RHEA:23444"/>
        <dbReference type="ChEBI" id="CHEBI:15361"/>
        <dbReference type="ChEBI" id="CHEBI:15378"/>
        <dbReference type="ChEBI" id="CHEBI:16651"/>
        <dbReference type="ChEBI" id="CHEBI:57540"/>
        <dbReference type="ChEBI" id="CHEBI:57945"/>
        <dbReference type="EC" id="1.1.1.27"/>
    </reaction>
</comment>
<evidence type="ECO:0000256" key="4">
    <source>
        <dbReference type="ARBA" id="ARBA00023002"/>
    </source>
</evidence>
<keyword evidence="7" id="KW-0963">Cytoplasm</keyword>